<dbReference type="Proteomes" id="UP001054837">
    <property type="component" value="Unassembled WGS sequence"/>
</dbReference>
<organism evidence="2 3">
    <name type="scientific">Caerostris darwini</name>
    <dbReference type="NCBI Taxonomy" id="1538125"/>
    <lineage>
        <taxon>Eukaryota</taxon>
        <taxon>Metazoa</taxon>
        <taxon>Ecdysozoa</taxon>
        <taxon>Arthropoda</taxon>
        <taxon>Chelicerata</taxon>
        <taxon>Arachnida</taxon>
        <taxon>Araneae</taxon>
        <taxon>Araneomorphae</taxon>
        <taxon>Entelegynae</taxon>
        <taxon>Araneoidea</taxon>
        <taxon>Araneidae</taxon>
        <taxon>Caerostris</taxon>
    </lineage>
</organism>
<feature type="compositionally biased region" description="Basic and acidic residues" evidence="1">
    <location>
        <begin position="12"/>
        <end position="24"/>
    </location>
</feature>
<evidence type="ECO:0000256" key="1">
    <source>
        <dbReference type="SAM" id="MobiDB-lite"/>
    </source>
</evidence>
<keyword evidence="3" id="KW-1185">Reference proteome</keyword>
<accession>A0AAV4VYZ6</accession>
<protein>
    <submittedName>
        <fullName evidence="2">Uncharacterized protein</fullName>
    </submittedName>
</protein>
<gene>
    <name evidence="2" type="primary">AVEN_199691_1</name>
    <name evidence="2" type="ORF">CDAR_211311</name>
</gene>
<comment type="caution">
    <text evidence="2">The sequence shown here is derived from an EMBL/GenBank/DDBJ whole genome shotgun (WGS) entry which is preliminary data.</text>
</comment>
<dbReference type="AlphaFoldDB" id="A0AAV4VYZ6"/>
<evidence type="ECO:0000313" key="2">
    <source>
        <dbReference type="EMBL" id="GIY75368.1"/>
    </source>
</evidence>
<dbReference type="EMBL" id="BPLQ01013858">
    <property type="protein sequence ID" value="GIY75368.1"/>
    <property type="molecule type" value="Genomic_DNA"/>
</dbReference>
<evidence type="ECO:0000313" key="3">
    <source>
        <dbReference type="Proteomes" id="UP001054837"/>
    </source>
</evidence>
<name>A0AAV4VYZ6_9ARAC</name>
<feature type="region of interest" description="Disordered" evidence="1">
    <location>
        <begin position="1"/>
        <end position="27"/>
    </location>
</feature>
<sequence length="100" mass="11270">MQSVPSGIENDIGPRKNSKNDPKNGRRTAFWGIIPDAADNESLPSNCQTIIRPSGLKRSKFNTWFDSLQLFLGFVLVEKIFCGYQMAFHGMSFVKVTKKD</sequence>
<proteinExistence type="predicted"/>
<reference evidence="2 3" key="1">
    <citation type="submission" date="2021-06" db="EMBL/GenBank/DDBJ databases">
        <title>Caerostris darwini draft genome.</title>
        <authorList>
            <person name="Kono N."/>
            <person name="Arakawa K."/>
        </authorList>
    </citation>
    <scope>NUCLEOTIDE SEQUENCE [LARGE SCALE GENOMIC DNA]</scope>
</reference>